<feature type="region of interest" description="Disordered" evidence="6">
    <location>
        <begin position="1"/>
        <end position="139"/>
    </location>
</feature>
<dbReference type="PANTHER" id="PTHR23315">
    <property type="entry name" value="U BOX DOMAIN-CONTAINING"/>
    <property type="match status" value="1"/>
</dbReference>
<sequence>MSGRRNRGGASAPPALAPPGPGERPPPPSQSSRRPAAATLEQRLRSSVEREIDEARVMQRAPSHSTSAPSSSRSSFWPRARQAARKVLGISKKPSARSAAGTPHGQETVPEATGTSESAAVAAARTGTGDEAGSGQQPVEVAPTRSEFAAMMQTALAKIQEGDAADDQAQGQAAFAEMEKVMTGLMDLSHKKTSGPPKLPRDFATKWPHSDGDPLLERVMKDPIILASGYTVDKSCQQWSLAQKNTCPVTGHSLPHSLTAPNHLLHDMIAEWCLDHSNLARSSIGRSLPLVPPAEDEIQEILELFSGHSVRQKEALRMLNLVSKTSKGMQPCLAKWPELTPLLMDLRKHWMNVWSADIEAQRISLIHNLSMHRPNREILAGQNEVPAVLKNVVERAGKLGLSASLLAMVASIIATLSEFDVFRKRMVTIGGMKMLSGLLKIEDVVLRKETGAAILALCADEEAKLSAAVSDVPDKLLECFMATDEFLLLLDRLPKSPEALNMICDKAMELVNIVMEEDAGGMVTSQGIHSAISLIFVITERDVGKLKVKNVEDFKERLRELSSKRIPMQTMFQVEKITKTLSEMFPAPTTQLQNQ</sequence>
<dbReference type="EC" id="2.3.2.27" evidence="3"/>
<keyword evidence="4" id="KW-0808">Transferase</keyword>
<dbReference type="EnsemblPlants" id="AET5Gv20730600.4">
    <property type="protein sequence ID" value="AET5Gv20730600.4"/>
    <property type="gene ID" value="AET5Gv20730600"/>
</dbReference>
<reference evidence="8" key="3">
    <citation type="journal article" date="2017" name="Nature">
        <title>Genome sequence of the progenitor of the wheat D genome Aegilops tauschii.</title>
        <authorList>
            <person name="Luo M.C."/>
            <person name="Gu Y.Q."/>
            <person name="Puiu D."/>
            <person name="Wang H."/>
            <person name="Twardziok S.O."/>
            <person name="Deal K.R."/>
            <person name="Huo N."/>
            <person name="Zhu T."/>
            <person name="Wang L."/>
            <person name="Wang Y."/>
            <person name="McGuire P.E."/>
            <person name="Liu S."/>
            <person name="Long H."/>
            <person name="Ramasamy R.K."/>
            <person name="Rodriguez J.C."/>
            <person name="Van S.L."/>
            <person name="Yuan L."/>
            <person name="Wang Z."/>
            <person name="Xia Z."/>
            <person name="Xiao L."/>
            <person name="Anderson O.D."/>
            <person name="Ouyang S."/>
            <person name="Liang Y."/>
            <person name="Zimin A.V."/>
            <person name="Pertea G."/>
            <person name="Qi P."/>
            <person name="Bennetzen J.L."/>
            <person name="Dai X."/>
            <person name="Dawson M.W."/>
            <person name="Muller H.G."/>
            <person name="Kugler K."/>
            <person name="Rivarola-Duarte L."/>
            <person name="Spannagl M."/>
            <person name="Mayer K.F.X."/>
            <person name="Lu F.H."/>
            <person name="Bevan M.W."/>
            <person name="Leroy P."/>
            <person name="Li P."/>
            <person name="You F.M."/>
            <person name="Sun Q."/>
            <person name="Liu Z."/>
            <person name="Lyons E."/>
            <person name="Wicker T."/>
            <person name="Salzberg S.L."/>
            <person name="Devos K.M."/>
            <person name="Dvorak J."/>
        </authorList>
    </citation>
    <scope>NUCLEOTIDE SEQUENCE [LARGE SCALE GENOMIC DNA]</scope>
    <source>
        <strain evidence="8">cv. AL8/78</strain>
    </source>
</reference>
<proteinExistence type="predicted"/>
<feature type="compositionally biased region" description="Low complexity" evidence="6">
    <location>
        <begin position="60"/>
        <end position="81"/>
    </location>
</feature>
<keyword evidence="5" id="KW-0833">Ubl conjugation pathway</keyword>
<evidence type="ECO:0000259" key="7">
    <source>
        <dbReference type="PROSITE" id="PS51698"/>
    </source>
</evidence>
<dbReference type="GO" id="GO:0061630">
    <property type="term" value="F:ubiquitin protein ligase activity"/>
    <property type="evidence" value="ECO:0007669"/>
    <property type="project" value="UniProtKB-EC"/>
</dbReference>
<dbReference type="Gene3D" id="3.30.40.10">
    <property type="entry name" value="Zinc/RING finger domain, C3HC4 (zinc finger)"/>
    <property type="match status" value="1"/>
</dbReference>
<dbReference type="SUPFAM" id="SSF48371">
    <property type="entry name" value="ARM repeat"/>
    <property type="match status" value="1"/>
</dbReference>
<dbReference type="AlphaFoldDB" id="A0A453LEB6"/>
<dbReference type="SUPFAM" id="SSF57850">
    <property type="entry name" value="RING/U-box"/>
    <property type="match status" value="1"/>
</dbReference>
<accession>A0A453LEB6</accession>
<reference evidence="8" key="4">
    <citation type="submission" date="2019-03" db="UniProtKB">
        <authorList>
            <consortium name="EnsemblPlants"/>
        </authorList>
    </citation>
    <scope>IDENTIFICATION</scope>
</reference>
<dbReference type="Proteomes" id="UP000015105">
    <property type="component" value="Chromosome 5D"/>
</dbReference>
<evidence type="ECO:0000256" key="5">
    <source>
        <dbReference type="ARBA" id="ARBA00022786"/>
    </source>
</evidence>
<reference evidence="9" key="1">
    <citation type="journal article" date="2014" name="Science">
        <title>Ancient hybridizations among the ancestral genomes of bread wheat.</title>
        <authorList>
            <consortium name="International Wheat Genome Sequencing Consortium,"/>
            <person name="Marcussen T."/>
            <person name="Sandve S.R."/>
            <person name="Heier L."/>
            <person name="Spannagl M."/>
            <person name="Pfeifer M."/>
            <person name="Jakobsen K.S."/>
            <person name="Wulff B.B."/>
            <person name="Steuernagel B."/>
            <person name="Mayer K.F."/>
            <person name="Olsen O.A."/>
        </authorList>
    </citation>
    <scope>NUCLEOTIDE SEQUENCE [LARGE SCALE GENOMIC DNA]</scope>
    <source>
        <strain evidence="9">cv. AL8/78</strain>
    </source>
</reference>
<reference evidence="9" key="2">
    <citation type="journal article" date="2017" name="Nat. Plants">
        <title>The Aegilops tauschii genome reveals multiple impacts of transposons.</title>
        <authorList>
            <person name="Zhao G."/>
            <person name="Zou C."/>
            <person name="Li K."/>
            <person name="Wang K."/>
            <person name="Li T."/>
            <person name="Gao L."/>
            <person name="Zhang X."/>
            <person name="Wang H."/>
            <person name="Yang Z."/>
            <person name="Liu X."/>
            <person name="Jiang W."/>
            <person name="Mao L."/>
            <person name="Kong X."/>
            <person name="Jiao Y."/>
            <person name="Jia J."/>
        </authorList>
    </citation>
    <scope>NUCLEOTIDE SEQUENCE [LARGE SCALE GENOMIC DNA]</scope>
    <source>
        <strain evidence="9">cv. AL8/78</strain>
    </source>
</reference>
<feature type="compositionally biased region" description="Basic and acidic residues" evidence="6">
    <location>
        <begin position="42"/>
        <end position="57"/>
    </location>
</feature>
<feature type="compositionally biased region" description="Pro residues" evidence="6">
    <location>
        <begin position="15"/>
        <end position="29"/>
    </location>
</feature>
<evidence type="ECO:0000256" key="4">
    <source>
        <dbReference type="ARBA" id="ARBA00022679"/>
    </source>
</evidence>
<feature type="domain" description="U-box" evidence="7">
    <location>
        <begin position="206"/>
        <end position="279"/>
    </location>
</feature>
<evidence type="ECO:0000256" key="1">
    <source>
        <dbReference type="ARBA" id="ARBA00000900"/>
    </source>
</evidence>
<evidence type="ECO:0000313" key="9">
    <source>
        <dbReference type="Proteomes" id="UP000015105"/>
    </source>
</evidence>
<dbReference type="InterPro" id="IPR011989">
    <property type="entry name" value="ARM-like"/>
</dbReference>
<name>A0A453LEB6_AEGTS</name>
<evidence type="ECO:0000256" key="3">
    <source>
        <dbReference type="ARBA" id="ARBA00012483"/>
    </source>
</evidence>
<dbReference type="STRING" id="200361.A0A453LEB6"/>
<dbReference type="Pfam" id="PF04564">
    <property type="entry name" value="U-box"/>
    <property type="match status" value="1"/>
</dbReference>
<dbReference type="InterPro" id="IPR013083">
    <property type="entry name" value="Znf_RING/FYVE/PHD"/>
</dbReference>
<keyword evidence="9" id="KW-1185">Reference proteome</keyword>
<evidence type="ECO:0000256" key="2">
    <source>
        <dbReference type="ARBA" id="ARBA00004906"/>
    </source>
</evidence>
<dbReference type="Gramene" id="AET5Gv20730600.4">
    <property type="protein sequence ID" value="AET5Gv20730600.4"/>
    <property type="gene ID" value="AET5Gv20730600"/>
</dbReference>
<protein>
    <recommendedName>
        <fullName evidence="3">RING-type E3 ubiquitin transferase</fullName>
        <ecNumber evidence="3">2.3.2.27</ecNumber>
    </recommendedName>
</protein>
<dbReference type="InterPro" id="IPR003613">
    <property type="entry name" value="Ubox_domain"/>
</dbReference>
<dbReference type="Gene3D" id="1.25.10.10">
    <property type="entry name" value="Leucine-rich Repeat Variant"/>
    <property type="match status" value="1"/>
</dbReference>
<reference evidence="8" key="5">
    <citation type="journal article" date="2021" name="G3 (Bethesda)">
        <title>Aegilops tauschii genome assembly Aet v5.0 features greater sequence contiguity and improved annotation.</title>
        <authorList>
            <person name="Wang L."/>
            <person name="Zhu T."/>
            <person name="Rodriguez J.C."/>
            <person name="Deal K.R."/>
            <person name="Dubcovsky J."/>
            <person name="McGuire P.E."/>
            <person name="Lux T."/>
            <person name="Spannagl M."/>
            <person name="Mayer K.F.X."/>
            <person name="Baldrich P."/>
            <person name="Meyers B.C."/>
            <person name="Huo N."/>
            <person name="Gu Y.Q."/>
            <person name="Zhou H."/>
            <person name="Devos K.M."/>
            <person name="Bennetzen J.L."/>
            <person name="Unver T."/>
            <person name="Budak H."/>
            <person name="Gulick P.J."/>
            <person name="Galiba G."/>
            <person name="Kalapos B."/>
            <person name="Nelson D.R."/>
            <person name="Li P."/>
            <person name="You F.M."/>
            <person name="Luo M.C."/>
            <person name="Dvorak J."/>
        </authorList>
    </citation>
    <scope>NUCLEOTIDE SEQUENCE [LARGE SCALE GENOMIC DNA]</scope>
    <source>
        <strain evidence="8">cv. AL8/78</strain>
    </source>
</reference>
<comment type="catalytic activity">
    <reaction evidence="1">
        <text>S-ubiquitinyl-[E2 ubiquitin-conjugating enzyme]-L-cysteine + [acceptor protein]-L-lysine = [E2 ubiquitin-conjugating enzyme]-L-cysteine + N(6)-ubiquitinyl-[acceptor protein]-L-lysine.</text>
        <dbReference type="EC" id="2.3.2.27"/>
    </reaction>
</comment>
<dbReference type="PROSITE" id="PS51698">
    <property type="entry name" value="U_BOX"/>
    <property type="match status" value="1"/>
</dbReference>
<evidence type="ECO:0000313" key="8">
    <source>
        <dbReference type="EnsemblPlants" id="AET5Gv20730600.4"/>
    </source>
</evidence>
<dbReference type="SMART" id="SM00504">
    <property type="entry name" value="Ubox"/>
    <property type="match status" value="1"/>
</dbReference>
<comment type="pathway">
    <text evidence="2">Protein modification; protein ubiquitination.</text>
</comment>
<evidence type="ECO:0000256" key="6">
    <source>
        <dbReference type="SAM" id="MobiDB-lite"/>
    </source>
</evidence>
<dbReference type="PANTHER" id="PTHR23315:SF260">
    <property type="entry name" value="U-BOX DOMAIN-CONTAINING PROTEIN 73"/>
    <property type="match status" value="1"/>
</dbReference>
<dbReference type="InterPro" id="IPR016024">
    <property type="entry name" value="ARM-type_fold"/>
</dbReference>
<dbReference type="UniPathway" id="UPA00143"/>
<dbReference type="GO" id="GO:0016567">
    <property type="term" value="P:protein ubiquitination"/>
    <property type="evidence" value="ECO:0007669"/>
    <property type="project" value="UniProtKB-UniPathway"/>
</dbReference>
<organism evidence="8 9">
    <name type="scientific">Aegilops tauschii subsp. strangulata</name>
    <name type="common">Goatgrass</name>
    <dbReference type="NCBI Taxonomy" id="200361"/>
    <lineage>
        <taxon>Eukaryota</taxon>
        <taxon>Viridiplantae</taxon>
        <taxon>Streptophyta</taxon>
        <taxon>Embryophyta</taxon>
        <taxon>Tracheophyta</taxon>
        <taxon>Spermatophyta</taxon>
        <taxon>Magnoliopsida</taxon>
        <taxon>Liliopsida</taxon>
        <taxon>Poales</taxon>
        <taxon>Poaceae</taxon>
        <taxon>BOP clade</taxon>
        <taxon>Pooideae</taxon>
        <taxon>Triticodae</taxon>
        <taxon>Triticeae</taxon>
        <taxon>Triticinae</taxon>
        <taxon>Aegilops</taxon>
    </lineage>
</organism>